<dbReference type="Gene3D" id="2.60.110.10">
    <property type="entry name" value="Thaumatin"/>
    <property type="match status" value="1"/>
</dbReference>
<dbReference type="SMART" id="SM00205">
    <property type="entry name" value="THN"/>
    <property type="match status" value="1"/>
</dbReference>
<dbReference type="PANTHER" id="PTHR31048">
    <property type="entry name" value="OS03G0233200 PROTEIN"/>
    <property type="match status" value="1"/>
</dbReference>
<feature type="compositionally biased region" description="Basic and acidic residues" evidence="1">
    <location>
        <begin position="461"/>
        <end position="473"/>
    </location>
</feature>
<name>A0A1Q9EV85_SYMMI</name>
<protein>
    <submittedName>
        <fullName evidence="2">Glucan endo-1,3-beta-glucosidase</fullName>
    </submittedName>
</protein>
<feature type="region of interest" description="Disordered" evidence="1">
    <location>
        <begin position="446"/>
        <end position="542"/>
    </location>
</feature>
<dbReference type="OrthoDB" id="423401at2759"/>
<dbReference type="SUPFAM" id="SSF49870">
    <property type="entry name" value="Osmotin, thaumatin-like protein"/>
    <property type="match status" value="1"/>
</dbReference>
<reference evidence="2 3" key="1">
    <citation type="submission" date="2016-02" db="EMBL/GenBank/DDBJ databases">
        <title>Genome analysis of coral dinoflagellate symbionts highlights evolutionary adaptations to a symbiotic lifestyle.</title>
        <authorList>
            <person name="Aranda M."/>
            <person name="Li Y."/>
            <person name="Liew Y.J."/>
            <person name="Baumgarten S."/>
            <person name="Simakov O."/>
            <person name="Wilson M."/>
            <person name="Piel J."/>
            <person name="Ashoor H."/>
            <person name="Bougouffa S."/>
            <person name="Bajic V.B."/>
            <person name="Ryu T."/>
            <person name="Ravasi T."/>
            <person name="Bayer T."/>
            <person name="Micklem G."/>
            <person name="Kim H."/>
            <person name="Bhak J."/>
            <person name="Lajeunesse T.C."/>
            <person name="Voolstra C.R."/>
        </authorList>
    </citation>
    <scope>NUCLEOTIDE SEQUENCE [LARGE SCALE GENOMIC DNA]</scope>
    <source>
        <strain evidence="2 3">CCMP2467</strain>
    </source>
</reference>
<sequence length="572" mass="62535">MSRCYFLAAAMSLGNLVTDSINGVVCPAAELSTFKAMQGVRSSKCPGALRVPSPSLPAMLAWGVAQGSEHRIRNSVVDSNLCRKLNFDRPQGGLGLSPRQLSDASRATFTLWALVMRSRWLLWAWPCYCREFLQSDLGDVSPLPKLPPLPKSPPLPLVSHHRLIVHNGCDKEDVWIGHMAGTTTGPDPQNVKIPPGGSYNFTTPDGQTSTRYWPKFGCDADGNRCVIGDSGGPQQICRSDGCSPPVDTKFEATFGISGLPCSPLEGMREGCDWVDISLVDGYTVPFKFEIHGSCWDADGHLMNASAKSVDCSRLSVDDCPKDETFHTFDSAGNATVDLQVRHPTASTAAGCYSPCSKLTLNQWASFSTTQYNMDVFSREYCCPTPPVSPAACRAGSVKWSKYVGAIHHMCPGVYGYSYDDGMGLVTCQATSTYFFTVGCPSSGTAAGAKIPKANSTKHHPIHDLPRAHVEKTIRQRQKLSASTKKPSSSEQKLPGERANLSEPEKLPELPKEKETKPSPQTSSEEKVLEESLAQQNLPKLTDKEAYLQKLKDMMLKKLKKRKLWETLPELLQ</sequence>
<dbReference type="AlphaFoldDB" id="A0A1Q9EV85"/>
<dbReference type="InterPro" id="IPR001938">
    <property type="entry name" value="Thaumatin"/>
</dbReference>
<evidence type="ECO:0000313" key="3">
    <source>
        <dbReference type="Proteomes" id="UP000186817"/>
    </source>
</evidence>
<dbReference type="Pfam" id="PF00314">
    <property type="entry name" value="Thaumatin"/>
    <property type="match status" value="1"/>
</dbReference>
<keyword evidence="3" id="KW-1185">Reference proteome</keyword>
<evidence type="ECO:0000313" key="2">
    <source>
        <dbReference type="EMBL" id="OLQ11331.1"/>
    </source>
</evidence>
<dbReference type="InterPro" id="IPR037176">
    <property type="entry name" value="Osmotin/thaumatin-like_sf"/>
</dbReference>
<feature type="compositionally biased region" description="Basic and acidic residues" evidence="1">
    <location>
        <begin position="502"/>
        <end position="516"/>
    </location>
</feature>
<evidence type="ECO:0000256" key="1">
    <source>
        <dbReference type="SAM" id="MobiDB-lite"/>
    </source>
</evidence>
<accession>A0A1Q9EV85</accession>
<dbReference type="EMBL" id="LSRX01000061">
    <property type="protein sequence ID" value="OLQ11331.1"/>
    <property type="molecule type" value="Genomic_DNA"/>
</dbReference>
<gene>
    <name evidence="2" type="ORF">AK812_SmicGene4881</name>
</gene>
<dbReference type="Proteomes" id="UP000186817">
    <property type="component" value="Unassembled WGS sequence"/>
</dbReference>
<comment type="caution">
    <text evidence="2">The sequence shown here is derived from an EMBL/GenBank/DDBJ whole genome shotgun (WGS) entry which is preliminary data.</text>
</comment>
<feature type="compositionally biased region" description="Polar residues" evidence="1">
    <location>
        <begin position="478"/>
        <end position="491"/>
    </location>
</feature>
<dbReference type="PROSITE" id="PS51367">
    <property type="entry name" value="THAUMATIN_2"/>
    <property type="match status" value="1"/>
</dbReference>
<proteinExistence type="predicted"/>
<organism evidence="2 3">
    <name type="scientific">Symbiodinium microadriaticum</name>
    <name type="common">Dinoflagellate</name>
    <name type="synonym">Zooxanthella microadriatica</name>
    <dbReference type="NCBI Taxonomy" id="2951"/>
    <lineage>
        <taxon>Eukaryota</taxon>
        <taxon>Sar</taxon>
        <taxon>Alveolata</taxon>
        <taxon>Dinophyceae</taxon>
        <taxon>Suessiales</taxon>
        <taxon>Symbiodiniaceae</taxon>
        <taxon>Symbiodinium</taxon>
    </lineage>
</organism>